<dbReference type="OrthoDB" id="92725at2"/>
<dbReference type="RefSeq" id="WP_010855972.1">
    <property type="nucleotide sequence ID" value="NZ_AQHR01000099.1"/>
</dbReference>
<sequence>MSHRIAQLAVVSVVFLFIALFGLKLQASKERKPRGYSSERIAAVQRFAETVLAHASDRFRDQESPLLVDGLSVSDYAPVEWVHEGERWIPSNLANQQNFFRTLVGLSRITGDDRYRQSAINAISYGFKHQQHENGLMYWGGHRFFDLASGRFVGEGYRHEFKFTLPYYELMWEVDPEATTKFIRAFWNAHILDWQTLDMNRHGEYETTMGKLWDHVPMDSPPFFEGDGLTFINAGTDLIYAGFELYQLNGEEGAFQWANHLAKRYVEARHPQTNLGVYQYSKPIRKNNPPASGPLPTTSNYGDRAENQFSADFGEVAKEGYLLRSPGSIYGHNAIIQLQMAERLKDRGTQLLDWTLAGMKAWAEYGYDPVRNHAKPIWADGTDLSGYVIKRDGYYGKAGTTFRSSEVPSILFWSYALAYRLTSDEDVWETLRQMAKGFDLGDLGAPDGKRSLHLETSQSDPLVLFGVLELCKYSSDLGLRKLAEQLGDNIVRNRFHNGLFIPSSDHLYGSINAIEPLALLTLEAMLRNKPEWVPAYNGGSGYFHGPHDGLGRTTDQAVFWNAKK</sequence>
<dbReference type="EC" id="4.2.2.9" evidence="1"/>
<organism evidence="1 2">
    <name type="scientific">Lunatimonas lonarensis</name>
    <dbReference type="NCBI Taxonomy" id="1232681"/>
    <lineage>
        <taxon>Bacteria</taxon>
        <taxon>Pseudomonadati</taxon>
        <taxon>Bacteroidota</taxon>
        <taxon>Cytophagia</taxon>
        <taxon>Cytophagales</taxon>
        <taxon>Cyclobacteriaceae</taxon>
    </lineage>
</organism>
<dbReference type="Pfam" id="PF06917">
    <property type="entry name" value="Pectate_lyase_2"/>
    <property type="match status" value="1"/>
</dbReference>
<dbReference type="Proteomes" id="UP000013909">
    <property type="component" value="Unassembled WGS sequence"/>
</dbReference>
<dbReference type="InterPro" id="IPR010702">
    <property type="entry name" value="Pectate_lyase_2"/>
</dbReference>
<reference evidence="1 2" key="1">
    <citation type="submission" date="2013-02" db="EMBL/GenBank/DDBJ databases">
        <title>A novel strain isolated from Lonar lake, Maharashtra, India.</title>
        <authorList>
            <person name="Singh A."/>
        </authorList>
    </citation>
    <scope>NUCLEOTIDE SEQUENCE [LARGE SCALE GENOMIC DNA]</scope>
    <source>
        <strain evidence="1 2">AK24</strain>
    </source>
</reference>
<accession>R7ZNK7</accession>
<comment type="caution">
    <text evidence="1">The sequence shown here is derived from an EMBL/GenBank/DDBJ whole genome shotgun (WGS) entry which is preliminary data.</text>
</comment>
<dbReference type="GO" id="GO:0045490">
    <property type="term" value="P:pectin catabolic process"/>
    <property type="evidence" value="ECO:0007669"/>
    <property type="project" value="InterPro"/>
</dbReference>
<dbReference type="GO" id="GO:0047489">
    <property type="term" value="F:pectate disaccharide-lyase activity"/>
    <property type="evidence" value="ECO:0007669"/>
    <property type="project" value="UniProtKB-EC"/>
</dbReference>
<dbReference type="Gene3D" id="1.50.10.20">
    <property type="match status" value="2"/>
</dbReference>
<keyword evidence="1" id="KW-0456">Lyase</keyword>
<evidence type="ECO:0000313" key="1">
    <source>
        <dbReference type="EMBL" id="EON75695.1"/>
    </source>
</evidence>
<evidence type="ECO:0000313" key="2">
    <source>
        <dbReference type="Proteomes" id="UP000013909"/>
    </source>
</evidence>
<proteinExistence type="predicted"/>
<dbReference type="PATRIC" id="fig|1288963.3.peg.3836"/>
<dbReference type="GO" id="GO:0042597">
    <property type="term" value="C:periplasmic space"/>
    <property type="evidence" value="ECO:0007669"/>
    <property type="project" value="InterPro"/>
</dbReference>
<dbReference type="STRING" id="1232681.ADIS_3845"/>
<gene>
    <name evidence="1" type="ORF">ADIS_3845</name>
</gene>
<dbReference type="EMBL" id="AQHR01000099">
    <property type="protein sequence ID" value="EON75695.1"/>
    <property type="molecule type" value="Genomic_DNA"/>
</dbReference>
<protein>
    <submittedName>
        <fullName evidence="1">Exopolygalacturonate lyase</fullName>
        <ecNumber evidence="1">4.2.2.9</ecNumber>
    </submittedName>
</protein>
<dbReference type="AlphaFoldDB" id="R7ZNK7"/>
<keyword evidence="2" id="KW-1185">Reference proteome</keyword>
<name>R7ZNK7_9BACT</name>